<feature type="non-terminal residue" evidence="1">
    <location>
        <position position="1"/>
    </location>
</feature>
<name>A0A059EVS4_9MICR</name>
<accession>A0A059EVS4</accession>
<organism evidence="1 2">
    <name type="scientific">Anncaliia algerae PRA339</name>
    <dbReference type="NCBI Taxonomy" id="1288291"/>
    <lineage>
        <taxon>Eukaryota</taxon>
        <taxon>Fungi</taxon>
        <taxon>Fungi incertae sedis</taxon>
        <taxon>Microsporidia</taxon>
        <taxon>Tubulinosematoidea</taxon>
        <taxon>Tubulinosematidae</taxon>
        <taxon>Anncaliia</taxon>
    </lineage>
</organism>
<reference evidence="1 2" key="2">
    <citation type="submission" date="2014-03" db="EMBL/GenBank/DDBJ databases">
        <title>The Genome Sequence of Anncaliia algerae insect isolate PRA339.</title>
        <authorList>
            <consortium name="The Broad Institute Genome Sequencing Platform"/>
            <consortium name="The Broad Institute Genome Sequencing Center for Infectious Disease"/>
            <person name="Cuomo C."/>
            <person name="Becnel J."/>
            <person name="Sanscrainte N."/>
            <person name="Walker B."/>
            <person name="Young S.K."/>
            <person name="Zeng Q."/>
            <person name="Gargeya S."/>
            <person name="Fitzgerald M."/>
            <person name="Haas B."/>
            <person name="Abouelleil A."/>
            <person name="Alvarado L."/>
            <person name="Arachchi H.M."/>
            <person name="Berlin A.M."/>
            <person name="Chapman S.B."/>
            <person name="Dewar J."/>
            <person name="Goldberg J."/>
            <person name="Griggs A."/>
            <person name="Gujja S."/>
            <person name="Hansen M."/>
            <person name="Howarth C."/>
            <person name="Imamovic A."/>
            <person name="Larimer J."/>
            <person name="McCowan C."/>
            <person name="Murphy C."/>
            <person name="Neiman D."/>
            <person name="Pearson M."/>
            <person name="Priest M."/>
            <person name="Roberts A."/>
            <person name="Saif S."/>
            <person name="Shea T."/>
            <person name="Sisk P."/>
            <person name="Sykes S."/>
            <person name="Wortman J."/>
            <person name="Nusbaum C."/>
            <person name="Birren B."/>
        </authorList>
    </citation>
    <scope>NUCLEOTIDE SEQUENCE [LARGE SCALE GENOMIC DNA]</scope>
    <source>
        <strain evidence="1 2">PRA339</strain>
    </source>
</reference>
<keyword evidence="2" id="KW-1185">Reference proteome</keyword>
<protein>
    <submittedName>
        <fullName evidence="1">Uncharacterized protein</fullName>
    </submittedName>
</protein>
<evidence type="ECO:0000313" key="2">
    <source>
        <dbReference type="Proteomes" id="UP000030655"/>
    </source>
</evidence>
<dbReference type="EMBL" id="KK365376">
    <property type="protein sequence ID" value="KCZ79098.1"/>
    <property type="molecule type" value="Genomic_DNA"/>
</dbReference>
<dbReference type="HOGENOM" id="CLU_800653_0_0_1"/>
<dbReference type="OrthoDB" id="10343862at2759"/>
<evidence type="ECO:0000313" key="1">
    <source>
        <dbReference type="EMBL" id="KCZ79098.1"/>
    </source>
</evidence>
<reference evidence="2" key="1">
    <citation type="submission" date="2013-02" db="EMBL/GenBank/DDBJ databases">
        <authorList>
            <consortium name="The Broad Institute Genome Sequencing Platform"/>
            <person name="Cuomo C."/>
            <person name="Becnel J."/>
            <person name="Sanscrainte N."/>
            <person name="Walker B."/>
            <person name="Young S.K."/>
            <person name="Zeng Q."/>
            <person name="Gargeya S."/>
            <person name="Fitzgerald M."/>
            <person name="Haas B."/>
            <person name="Abouelleil A."/>
            <person name="Alvarado L."/>
            <person name="Arachchi H.M."/>
            <person name="Berlin A.M."/>
            <person name="Chapman S.B."/>
            <person name="Dewar J."/>
            <person name="Goldberg J."/>
            <person name="Griggs A."/>
            <person name="Gujja S."/>
            <person name="Hansen M."/>
            <person name="Howarth C."/>
            <person name="Imamovic A."/>
            <person name="Larimer J."/>
            <person name="McCowan C."/>
            <person name="Murphy C."/>
            <person name="Neiman D."/>
            <person name="Pearson M."/>
            <person name="Priest M."/>
            <person name="Roberts A."/>
            <person name="Saif S."/>
            <person name="Shea T."/>
            <person name="Sisk P."/>
            <person name="Sykes S."/>
            <person name="Wortman J."/>
            <person name="Nusbaum C."/>
            <person name="Birren B."/>
        </authorList>
    </citation>
    <scope>NUCLEOTIDE SEQUENCE [LARGE SCALE GENOMIC DNA]</scope>
    <source>
        <strain evidence="2">PRA339</strain>
    </source>
</reference>
<dbReference type="Proteomes" id="UP000030655">
    <property type="component" value="Unassembled WGS sequence"/>
</dbReference>
<gene>
    <name evidence="1" type="ORF">H312_03519</name>
</gene>
<proteinExistence type="predicted"/>
<dbReference type="AlphaFoldDB" id="A0A059EVS4"/>
<sequence length="347" mass="40114">ISKEGCPFLFPRKLHFLNHVLLSHEDLSNLNYYKISHNGIIKVCNNLNNKINLIIDNYFIIISEEKEDYLELKNKFINNKCIKIEENVLFLGRNIKVNELNKIIQRVFLSSSIEIDWDGSLISKKKHKNNKINKKQIISGIPISEEESNNPTGVFYSTSKNFLTCKSKENILVEINDKSIEGINQLKIIKKNTHSIIKIGFIDNESNNVLDCNKVEHIHYIYVKNDISLRGVLNKLSVLSCINKVNKSIKSIINSNRIELLSLDDKILPEEGMMLLLFNETDSNYLPCVYYNDNKFIGYPFLIDVNGLINIGEMKMKYSISNYAFWNDLTLAEESDTFKGMLYLIDE</sequence>
<dbReference type="VEuPathDB" id="MicrosporidiaDB:H312_03519"/>